<reference evidence="1" key="1">
    <citation type="submission" date="2022-01" db="EMBL/GenBank/DDBJ databases">
        <title>Comparative genomics reveals a dynamic genome evolution in the ectomycorrhizal milk-cap (Lactarius) mushrooms.</title>
        <authorList>
            <consortium name="DOE Joint Genome Institute"/>
            <person name="Lebreton A."/>
            <person name="Tang N."/>
            <person name="Kuo A."/>
            <person name="LaButti K."/>
            <person name="Drula E."/>
            <person name="Barry K."/>
            <person name="Clum A."/>
            <person name="Lipzen A."/>
            <person name="Mousain D."/>
            <person name="Ng V."/>
            <person name="Wang R."/>
            <person name="Wang X."/>
            <person name="Dai Y."/>
            <person name="Henrissat B."/>
            <person name="Grigoriev I.V."/>
            <person name="Guerin-Laguette A."/>
            <person name="Yu F."/>
            <person name="Martin F.M."/>
        </authorList>
    </citation>
    <scope>NUCLEOTIDE SEQUENCE</scope>
    <source>
        <strain evidence="1">QP</strain>
    </source>
</reference>
<accession>A0AAD4QBN1</accession>
<evidence type="ECO:0000313" key="1">
    <source>
        <dbReference type="EMBL" id="KAH8987290.1"/>
    </source>
</evidence>
<keyword evidence="2" id="KW-1185">Reference proteome</keyword>
<comment type="caution">
    <text evidence="1">The sequence shown here is derived from an EMBL/GenBank/DDBJ whole genome shotgun (WGS) entry which is preliminary data.</text>
</comment>
<dbReference type="AlphaFoldDB" id="A0AAD4QBN1"/>
<dbReference type="EMBL" id="JAKELL010000048">
    <property type="protein sequence ID" value="KAH8987290.1"/>
    <property type="molecule type" value="Genomic_DNA"/>
</dbReference>
<evidence type="ECO:0000313" key="2">
    <source>
        <dbReference type="Proteomes" id="UP001201163"/>
    </source>
</evidence>
<proteinExistence type="predicted"/>
<dbReference type="Proteomes" id="UP001201163">
    <property type="component" value="Unassembled WGS sequence"/>
</dbReference>
<name>A0AAD4QBN1_9AGAM</name>
<protein>
    <submittedName>
        <fullName evidence="1">Uncharacterized protein</fullName>
    </submittedName>
</protein>
<organism evidence="1 2">
    <name type="scientific">Lactarius akahatsu</name>
    <dbReference type="NCBI Taxonomy" id="416441"/>
    <lineage>
        <taxon>Eukaryota</taxon>
        <taxon>Fungi</taxon>
        <taxon>Dikarya</taxon>
        <taxon>Basidiomycota</taxon>
        <taxon>Agaricomycotina</taxon>
        <taxon>Agaricomycetes</taxon>
        <taxon>Russulales</taxon>
        <taxon>Russulaceae</taxon>
        <taxon>Lactarius</taxon>
    </lineage>
</organism>
<sequence length="157" mass="17767">MPAEISPGKGTAWVASLLSMLRAARFPILTKRMNKMAHEARAEICLAWDMGVSVMYTCHEPVPFFLPQLRVLDDVIDSISIFPFLSVCPIASRTGIITERWKLVVMSRSWLLKSVLLNEWTTMEVPAHERTALTSKKTWQTSRDFAVGPQTLLKYDA</sequence>
<gene>
    <name evidence="1" type="ORF">EDB92DRAFT_1139722</name>
</gene>